<feature type="compositionally biased region" description="Low complexity" evidence="2">
    <location>
        <begin position="158"/>
        <end position="167"/>
    </location>
</feature>
<evidence type="ECO:0000256" key="2">
    <source>
        <dbReference type="SAM" id="MobiDB-lite"/>
    </source>
</evidence>
<sequence length="207" mass="22350">MFNFSWAMKMSPPPVDYLRCLYPPNPADGAGAQQPPCRPGRQNSSASAKAAARSQQRPKKGSSGGGSGYRHVPHKDKPPQMVARRNARERRRVQAVNSAFYNLRMAVPGDSNASRGKRVSKVKTLQRAIDYIYVLQDLLTSADESTSASSTNQDYTPNSSLASDGASLSSGNVSSSTACWGDCNNCANCTSIAAYSNSQILIENFQY</sequence>
<dbReference type="AlphaFoldDB" id="A0A8S1D042"/>
<dbReference type="Proteomes" id="UP000494165">
    <property type="component" value="Unassembled WGS sequence"/>
</dbReference>
<evidence type="ECO:0000313" key="5">
    <source>
        <dbReference type="Proteomes" id="UP000494165"/>
    </source>
</evidence>
<dbReference type="PANTHER" id="PTHR23349">
    <property type="entry name" value="BASIC HELIX-LOOP-HELIX TRANSCRIPTION FACTOR, TWIST"/>
    <property type="match status" value="1"/>
</dbReference>
<dbReference type="Pfam" id="PF00010">
    <property type="entry name" value="HLH"/>
    <property type="match status" value="1"/>
</dbReference>
<accession>A0A8S1D042</accession>
<keyword evidence="5" id="KW-1185">Reference proteome</keyword>
<dbReference type="InterPro" id="IPR011598">
    <property type="entry name" value="bHLH_dom"/>
</dbReference>
<dbReference type="EMBL" id="CADEPI010000088">
    <property type="protein sequence ID" value="CAB3373683.1"/>
    <property type="molecule type" value="Genomic_DNA"/>
</dbReference>
<protein>
    <recommendedName>
        <fullName evidence="3">BHLH domain-containing protein</fullName>
    </recommendedName>
</protein>
<comment type="caution">
    <text evidence="4">The sequence shown here is derived from an EMBL/GenBank/DDBJ whole genome shotgun (WGS) entry which is preliminary data.</text>
</comment>
<dbReference type="CDD" id="cd11418">
    <property type="entry name" value="bHLH_TS_ASCL"/>
    <property type="match status" value="1"/>
</dbReference>
<dbReference type="GO" id="GO:0032502">
    <property type="term" value="P:developmental process"/>
    <property type="evidence" value="ECO:0007669"/>
    <property type="project" value="TreeGrafter"/>
</dbReference>
<feature type="region of interest" description="Disordered" evidence="2">
    <location>
        <begin position="146"/>
        <end position="167"/>
    </location>
</feature>
<name>A0A8S1D042_9INSE</name>
<dbReference type="OrthoDB" id="6241467at2759"/>
<feature type="compositionally biased region" description="Low complexity" evidence="2">
    <location>
        <begin position="41"/>
        <end position="55"/>
    </location>
</feature>
<dbReference type="GO" id="GO:0000981">
    <property type="term" value="F:DNA-binding transcription factor activity, RNA polymerase II-specific"/>
    <property type="evidence" value="ECO:0007669"/>
    <property type="project" value="TreeGrafter"/>
</dbReference>
<gene>
    <name evidence="4" type="ORF">CLODIP_2_CD11297</name>
</gene>
<dbReference type="GO" id="GO:0000977">
    <property type="term" value="F:RNA polymerase II transcription regulatory region sequence-specific DNA binding"/>
    <property type="evidence" value="ECO:0007669"/>
    <property type="project" value="TreeGrafter"/>
</dbReference>
<keyword evidence="1" id="KW-0238">DNA-binding</keyword>
<organism evidence="4 5">
    <name type="scientific">Cloeon dipterum</name>
    <dbReference type="NCBI Taxonomy" id="197152"/>
    <lineage>
        <taxon>Eukaryota</taxon>
        <taxon>Metazoa</taxon>
        <taxon>Ecdysozoa</taxon>
        <taxon>Arthropoda</taxon>
        <taxon>Hexapoda</taxon>
        <taxon>Insecta</taxon>
        <taxon>Pterygota</taxon>
        <taxon>Palaeoptera</taxon>
        <taxon>Ephemeroptera</taxon>
        <taxon>Pisciforma</taxon>
        <taxon>Baetidae</taxon>
        <taxon>Cloeon</taxon>
    </lineage>
</organism>
<dbReference type="InterPro" id="IPR036638">
    <property type="entry name" value="HLH_DNA-bd_sf"/>
</dbReference>
<feature type="region of interest" description="Disordered" evidence="2">
    <location>
        <begin position="17"/>
        <end position="89"/>
    </location>
</feature>
<evidence type="ECO:0000259" key="3">
    <source>
        <dbReference type="PROSITE" id="PS50888"/>
    </source>
</evidence>
<reference evidence="4 5" key="1">
    <citation type="submission" date="2020-04" db="EMBL/GenBank/DDBJ databases">
        <authorList>
            <person name="Alioto T."/>
            <person name="Alioto T."/>
            <person name="Gomez Garrido J."/>
        </authorList>
    </citation>
    <scope>NUCLEOTIDE SEQUENCE [LARGE SCALE GENOMIC DNA]</scope>
</reference>
<evidence type="ECO:0000313" key="4">
    <source>
        <dbReference type="EMBL" id="CAB3373683.1"/>
    </source>
</evidence>
<dbReference type="PANTHER" id="PTHR23349:SF108">
    <property type="entry name" value="BHLH DOMAIN-CONTAINING PROTEIN"/>
    <property type="match status" value="1"/>
</dbReference>
<dbReference type="GO" id="GO:0046983">
    <property type="term" value="F:protein dimerization activity"/>
    <property type="evidence" value="ECO:0007669"/>
    <property type="project" value="InterPro"/>
</dbReference>
<dbReference type="SUPFAM" id="SSF47459">
    <property type="entry name" value="HLH, helix-loop-helix DNA-binding domain"/>
    <property type="match status" value="1"/>
</dbReference>
<feature type="domain" description="BHLH" evidence="3">
    <location>
        <begin position="80"/>
        <end position="135"/>
    </location>
</feature>
<dbReference type="SMART" id="SM00353">
    <property type="entry name" value="HLH"/>
    <property type="match status" value="1"/>
</dbReference>
<dbReference type="Gene3D" id="4.10.280.10">
    <property type="entry name" value="Helix-loop-helix DNA-binding domain"/>
    <property type="match status" value="1"/>
</dbReference>
<dbReference type="InterPro" id="IPR050283">
    <property type="entry name" value="E-box_TF_Regulators"/>
</dbReference>
<evidence type="ECO:0000256" key="1">
    <source>
        <dbReference type="ARBA" id="ARBA00023125"/>
    </source>
</evidence>
<proteinExistence type="predicted"/>
<dbReference type="PROSITE" id="PS50888">
    <property type="entry name" value="BHLH"/>
    <property type="match status" value="1"/>
</dbReference>